<proteinExistence type="inferred from homology"/>
<dbReference type="Pfam" id="PF00582">
    <property type="entry name" value="Usp"/>
    <property type="match status" value="2"/>
</dbReference>
<comment type="similarity">
    <text evidence="1">Belongs to the universal stress protein A family.</text>
</comment>
<dbReference type="PANTHER" id="PTHR46268:SF6">
    <property type="entry name" value="UNIVERSAL STRESS PROTEIN UP12"/>
    <property type="match status" value="1"/>
</dbReference>
<dbReference type="InterPro" id="IPR006015">
    <property type="entry name" value="Universal_stress_UspA"/>
</dbReference>
<feature type="domain" description="UspA" evidence="2">
    <location>
        <begin position="166"/>
        <end position="289"/>
    </location>
</feature>
<feature type="domain" description="UspA" evidence="2">
    <location>
        <begin position="19"/>
        <end position="156"/>
    </location>
</feature>
<dbReference type="EMBL" id="VLPL01000004">
    <property type="protein sequence ID" value="TSJ44966.1"/>
    <property type="molecule type" value="Genomic_DNA"/>
</dbReference>
<evidence type="ECO:0000259" key="2">
    <source>
        <dbReference type="Pfam" id="PF00582"/>
    </source>
</evidence>
<protein>
    <submittedName>
        <fullName evidence="3">Universal stress protein</fullName>
    </submittedName>
</protein>
<dbReference type="OrthoDB" id="9788959at2"/>
<organism evidence="3 4">
    <name type="scientific">Fluviicola chungangensis</name>
    <dbReference type="NCBI Taxonomy" id="2597671"/>
    <lineage>
        <taxon>Bacteria</taxon>
        <taxon>Pseudomonadati</taxon>
        <taxon>Bacteroidota</taxon>
        <taxon>Flavobacteriia</taxon>
        <taxon>Flavobacteriales</taxon>
        <taxon>Crocinitomicaceae</taxon>
        <taxon>Fluviicola</taxon>
    </lineage>
</organism>
<dbReference type="SUPFAM" id="SSF52402">
    <property type="entry name" value="Adenine nucleotide alpha hydrolases-like"/>
    <property type="match status" value="2"/>
</dbReference>
<dbReference type="InterPro" id="IPR014729">
    <property type="entry name" value="Rossmann-like_a/b/a_fold"/>
</dbReference>
<dbReference type="CDD" id="cd00293">
    <property type="entry name" value="USP-like"/>
    <property type="match status" value="1"/>
</dbReference>
<evidence type="ECO:0000256" key="1">
    <source>
        <dbReference type="ARBA" id="ARBA00008791"/>
    </source>
</evidence>
<accession>A0A556MYH1</accession>
<keyword evidence="4" id="KW-1185">Reference proteome</keyword>
<name>A0A556MYH1_9FLAO</name>
<gene>
    <name evidence="3" type="ORF">FO442_10240</name>
</gene>
<reference evidence="3 4" key="1">
    <citation type="submission" date="2019-07" db="EMBL/GenBank/DDBJ databases">
        <authorList>
            <person name="Huq M.A."/>
        </authorList>
    </citation>
    <scope>NUCLEOTIDE SEQUENCE [LARGE SCALE GENOMIC DNA]</scope>
    <source>
        <strain evidence="3 4">MAH-3</strain>
    </source>
</reference>
<dbReference type="PANTHER" id="PTHR46268">
    <property type="entry name" value="STRESS RESPONSE PROTEIN NHAX"/>
    <property type="match status" value="1"/>
</dbReference>
<dbReference type="PRINTS" id="PR01438">
    <property type="entry name" value="UNVRSLSTRESS"/>
</dbReference>
<dbReference type="Gene3D" id="3.40.50.620">
    <property type="entry name" value="HUPs"/>
    <property type="match status" value="2"/>
</dbReference>
<evidence type="ECO:0000313" key="3">
    <source>
        <dbReference type="EMBL" id="TSJ44966.1"/>
    </source>
</evidence>
<sequence>MAWFLIGSLVLPIIKLFDMKKILVPTDFSKSSHNALNYAVELARETGAELYLLHVYSIPVFAEDSVLITTEEFLKEDALSNLEDLKQPIDQSNPELTITYTTLPGTAVEIIQEYAKKQHIDLIVMGSQGVGYLQERILGSTTSTLIRKTSIPVMVIDKKVKFRKPKNIVLAVDFSETDNETILKPLKQLTKTFQSHICVLNVFTEAEIIPTFSEIAESFRIEKALKHTYHTFFEVEHPDVVTGINDFVKKHHIDLVTVISRDHSLIGRIFREPVSKAMSFHSLTPLLILHE</sequence>
<dbReference type="AlphaFoldDB" id="A0A556MYH1"/>
<evidence type="ECO:0000313" key="4">
    <source>
        <dbReference type="Proteomes" id="UP000316008"/>
    </source>
</evidence>
<dbReference type="InterPro" id="IPR006016">
    <property type="entry name" value="UspA"/>
</dbReference>
<dbReference type="Proteomes" id="UP000316008">
    <property type="component" value="Unassembled WGS sequence"/>
</dbReference>
<comment type="caution">
    <text evidence="3">The sequence shown here is derived from an EMBL/GenBank/DDBJ whole genome shotgun (WGS) entry which is preliminary data.</text>
</comment>